<accession>A0AAE2YMU4</accession>
<dbReference type="PANTHER" id="PTHR46889">
    <property type="entry name" value="TRANSPOSASE INSF FOR INSERTION SEQUENCE IS3B-RELATED"/>
    <property type="match status" value="1"/>
</dbReference>
<dbReference type="SUPFAM" id="SSF48295">
    <property type="entry name" value="TrpR-like"/>
    <property type="match status" value="1"/>
</dbReference>
<reference evidence="2" key="1">
    <citation type="journal article" date="2021" name="ISME J.">
        <title>Genomic evolution of the class Acidithiobacillia: deep-branching Proteobacteria living in extreme acidic conditions.</title>
        <authorList>
            <person name="Moya-Beltran A."/>
            <person name="Beard S."/>
            <person name="Rojas-Villalobos C."/>
            <person name="Issotta F."/>
            <person name="Gallardo Y."/>
            <person name="Ulloa R."/>
            <person name="Giaveno A."/>
            <person name="Degli Esposti M."/>
            <person name="Johnson D.B."/>
            <person name="Quatrini R."/>
        </authorList>
    </citation>
    <scope>NUCLEOTIDE SEQUENCE</scope>
    <source>
        <strain evidence="2">VAN18-1</strain>
    </source>
</reference>
<organism evidence="2 3">
    <name type="scientific">Igneacidithiobacillus copahuensis</name>
    <dbReference type="NCBI Taxonomy" id="2724909"/>
    <lineage>
        <taxon>Bacteria</taxon>
        <taxon>Pseudomonadati</taxon>
        <taxon>Pseudomonadota</taxon>
        <taxon>Acidithiobacillia</taxon>
        <taxon>Acidithiobacillales</taxon>
        <taxon>Acidithiobacillaceae</taxon>
        <taxon>Igneacidithiobacillus</taxon>
    </lineage>
</organism>
<gene>
    <name evidence="2" type="ORF">HFQ13_00635</name>
</gene>
<dbReference type="GO" id="GO:0004803">
    <property type="term" value="F:transposase activity"/>
    <property type="evidence" value="ECO:0007669"/>
    <property type="project" value="InterPro"/>
</dbReference>
<dbReference type="Proteomes" id="UP001197378">
    <property type="component" value="Unassembled WGS sequence"/>
</dbReference>
<dbReference type="PROSITE" id="PS50994">
    <property type="entry name" value="INTEGRASE"/>
    <property type="match status" value="1"/>
</dbReference>
<dbReference type="InterPro" id="IPR001584">
    <property type="entry name" value="Integrase_cat-core"/>
</dbReference>
<dbReference type="InterPro" id="IPR050900">
    <property type="entry name" value="Transposase_IS3/IS150/IS904"/>
</dbReference>
<dbReference type="InterPro" id="IPR010921">
    <property type="entry name" value="Trp_repressor/repl_initiator"/>
</dbReference>
<dbReference type="RefSeq" id="WP_139111693.1">
    <property type="nucleotide sequence ID" value="NZ_JAAXYO010000015.1"/>
</dbReference>
<dbReference type="NCBIfam" id="NF033516">
    <property type="entry name" value="transpos_IS3"/>
    <property type="match status" value="1"/>
</dbReference>
<proteinExistence type="predicted"/>
<dbReference type="PANTHER" id="PTHR46889:SF4">
    <property type="entry name" value="TRANSPOSASE INSO FOR INSERTION SEQUENCE ELEMENT IS911B-RELATED"/>
    <property type="match status" value="1"/>
</dbReference>
<dbReference type="EMBL" id="JAAXYO010000015">
    <property type="protein sequence ID" value="MBU2786733.1"/>
    <property type="molecule type" value="Genomic_DNA"/>
</dbReference>
<protein>
    <submittedName>
        <fullName evidence="2">IS3-like element ISAfe17 family transposase</fullName>
    </submittedName>
</protein>
<dbReference type="GO" id="GO:0015074">
    <property type="term" value="P:DNA integration"/>
    <property type="evidence" value="ECO:0007669"/>
    <property type="project" value="InterPro"/>
</dbReference>
<dbReference type="SUPFAM" id="SSF53098">
    <property type="entry name" value="Ribonuclease H-like"/>
    <property type="match status" value="1"/>
</dbReference>
<dbReference type="InterPro" id="IPR025948">
    <property type="entry name" value="HTH-like_dom"/>
</dbReference>
<feature type="domain" description="Integrase catalytic" evidence="1">
    <location>
        <begin position="214"/>
        <end position="374"/>
    </location>
</feature>
<dbReference type="InterPro" id="IPR048020">
    <property type="entry name" value="Transpos_IS3"/>
</dbReference>
<keyword evidence="3" id="KW-1185">Reference proteome</keyword>
<sequence length="389" mass="44258">MSAAKRKVYGAAFKGKVGLEAIRGLKTINEIAQEHGVHPAQVGQWKKAILEQVGTLFEGKRGPQPIDAHSDPEHLYSEIGRLKVELDWLKKKFRSVTVETRRTWIAPNPSISIQRQCHLAGVARATVYAQRPEKPLDAEDKVLMDLLDAQYTTTPFYGSRRMTVYLQNLGFRVNRKRVQRLMRTLGLAGMAPGPHTSRPHPEHKIYPYLLRGLTIDRPGQVWSTDITYIRLRHGFVYLVAIMDWYSRKVLNWRISNTMEAEFCVACLEEALQRYGAPEIFNTDQGSQFTAEAFTGLLQAHGVQISMDGRGRALDNIFVERLWRSVKYEDIYLRGYGHVPELMVGLTAYFEFYNSRRPHQSLGYLTPDQVYLTGQGGGACIVDRYPKVAA</sequence>
<evidence type="ECO:0000259" key="1">
    <source>
        <dbReference type="PROSITE" id="PS50994"/>
    </source>
</evidence>
<dbReference type="Pfam" id="PF00665">
    <property type="entry name" value="rve"/>
    <property type="match status" value="1"/>
</dbReference>
<dbReference type="InterPro" id="IPR036397">
    <property type="entry name" value="RNaseH_sf"/>
</dbReference>
<dbReference type="InterPro" id="IPR012337">
    <property type="entry name" value="RNaseH-like_sf"/>
</dbReference>
<comment type="caution">
    <text evidence="2">The sequence shown here is derived from an EMBL/GenBank/DDBJ whole genome shotgun (WGS) entry which is preliminary data.</text>
</comment>
<dbReference type="AlphaFoldDB" id="A0AAE2YMU4"/>
<evidence type="ECO:0000313" key="2">
    <source>
        <dbReference type="EMBL" id="MBU2786733.1"/>
    </source>
</evidence>
<dbReference type="Pfam" id="PF13276">
    <property type="entry name" value="HTH_21"/>
    <property type="match status" value="1"/>
</dbReference>
<dbReference type="Gene3D" id="3.30.420.10">
    <property type="entry name" value="Ribonuclease H-like superfamily/Ribonuclease H"/>
    <property type="match status" value="1"/>
</dbReference>
<dbReference type="GO" id="GO:0043565">
    <property type="term" value="F:sequence-specific DNA binding"/>
    <property type="evidence" value="ECO:0007669"/>
    <property type="project" value="InterPro"/>
</dbReference>
<name>A0AAE2YMU4_9PROT</name>
<evidence type="ECO:0000313" key="3">
    <source>
        <dbReference type="Proteomes" id="UP001197378"/>
    </source>
</evidence>
<dbReference type="GO" id="GO:0006313">
    <property type="term" value="P:DNA transposition"/>
    <property type="evidence" value="ECO:0007669"/>
    <property type="project" value="InterPro"/>
</dbReference>